<comment type="caution">
    <text evidence="2">The sequence shown here is derived from an EMBL/GenBank/DDBJ whole genome shotgun (WGS) entry which is preliminary data.</text>
</comment>
<dbReference type="EMBL" id="SMAG01000007">
    <property type="protein sequence ID" value="TCS93489.1"/>
    <property type="molecule type" value="Genomic_DNA"/>
</dbReference>
<dbReference type="Proteomes" id="UP000294937">
    <property type="component" value="Unassembled WGS sequence"/>
</dbReference>
<name>A0A4R3L220_9BACL</name>
<gene>
    <name evidence="2" type="ORF">EDD58_107137</name>
</gene>
<evidence type="ECO:0000259" key="1">
    <source>
        <dbReference type="Pfam" id="PF12697"/>
    </source>
</evidence>
<dbReference type="Pfam" id="PF12697">
    <property type="entry name" value="Abhydrolase_6"/>
    <property type="match status" value="1"/>
</dbReference>
<protein>
    <recommendedName>
        <fullName evidence="1">AB hydrolase-1 domain-containing protein</fullName>
    </recommendedName>
</protein>
<reference evidence="2 3" key="1">
    <citation type="submission" date="2019-03" db="EMBL/GenBank/DDBJ databases">
        <title>Genomic Encyclopedia of Type Strains, Phase IV (KMG-IV): sequencing the most valuable type-strain genomes for metagenomic binning, comparative biology and taxonomic classification.</title>
        <authorList>
            <person name="Goeker M."/>
        </authorList>
    </citation>
    <scope>NUCLEOTIDE SEQUENCE [LARGE SCALE GENOMIC DNA]</scope>
    <source>
        <strain evidence="2 3">DSM 45707</strain>
    </source>
</reference>
<accession>A0A4R3L220</accession>
<dbReference type="InterPro" id="IPR029058">
    <property type="entry name" value="AB_hydrolase_fold"/>
</dbReference>
<feature type="domain" description="AB hydrolase-1" evidence="1">
    <location>
        <begin position="27"/>
        <end position="232"/>
    </location>
</feature>
<dbReference type="SUPFAM" id="SSF53474">
    <property type="entry name" value="alpha/beta-Hydrolases"/>
    <property type="match status" value="1"/>
</dbReference>
<sequence length="250" mass="28541">MKRVAFKNSRELTLIGHHYESSSSSIIIMCHGFTSNKTSKGRFDRFASTFHQLGYSVLVFDFSGCGESDTDQLTIAKQIDDLQAAIAFVKSREYHEIALYGHSLGSRVCLECYTPDIATMVLTGALTGSMKYDWNEYFTPEQMQELKEVGYLTTLGEGDRKVLIDQQMLLDFELVNQQELLTNVRCPVLVIHGNADEEEKSLYERTQKGLKWLPNDSRLEIIDGANHSFMDHLSVVERFSTNWFVKHFSL</sequence>
<dbReference type="PANTHER" id="PTHR12277:SF81">
    <property type="entry name" value="PROTEIN ABHD13"/>
    <property type="match status" value="1"/>
</dbReference>
<evidence type="ECO:0000313" key="2">
    <source>
        <dbReference type="EMBL" id="TCS93489.1"/>
    </source>
</evidence>
<dbReference type="PANTHER" id="PTHR12277">
    <property type="entry name" value="ALPHA/BETA HYDROLASE DOMAIN-CONTAINING PROTEIN"/>
    <property type="match status" value="1"/>
</dbReference>
<proteinExistence type="predicted"/>
<evidence type="ECO:0000313" key="3">
    <source>
        <dbReference type="Proteomes" id="UP000294937"/>
    </source>
</evidence>
<dbReference type="RefSeq" id="WP_165875959.1">
    <property type="nucleotide sequence ID" value="NZ_SMAG01000007.1"/>
</dbReference>
<keyword evidence="3" id="KW-1185">Reference proteome</keyword>
<dbReference type="Gene3D" id="3.40.50.1820">
    <property type="entry name" value="alpha/beta hydrolase"/>
    <property type="match status" value="1"/>
</dbReference>
<dbReference type="AlphaFoldDB" id="A0A4R3L220"/>
<organism evidence="2 3">
    <name type="scientific">Hazenella coriacea</name>
    <dbReference type="NCBI Taxonomy" id="1179467"/>
    <lineage>
        <taxon>Bacteria</taxon>
        <taxon>Bacillati</taxon>
        <taxon>Bacillota</taxon>
        <taxon>Bacilli</taxon>
        <taxon>Bacillales</taxon>
        <taxon>Thermoactinomycetaceae</taxon>
        <taxon>Hazenella</taxon>
    </lineage>
</organism>
<dbReference type="InterPro" id="IPR000073">
    <property type="entry name" value="AB_hydrolase_1"/>
</dbReference>